<evidence type="ECO:0000256" key="1">
    <source>
        <dbReference type="SAM" id="MobiDB-lite"/>
    </source>
</evidence>
<gene>
    <name evidence="2" type="ORF">HNR61_004190</name>
</gene>
<feature type="region of interest" description="Disordered" evidence="1">
    <location>
        <begin position="87"/>
        <end position="127"/>
    </location>
</feature>
<name>A0A7W3QMG2_ACTNM</name>
<dbReference type="RefSeq" id="WP_182844828.1">
    <property type="nucleotide sequence ID" value="NZ_BAAALP010000005.1"/>
</dbReference>
<dbReference type="AlphaFoldDB" id="A0A7W3QMG2"/>
<feature type="region of interest" description="Disordered" evidence="1">
    <location>
        <begin position="44"/>
        <end position="67"/>
    </location>
</feature>
<dbReference type="Proteomes" id="UP000572680">
    <property type="component" value="Unassembled WGS sequence"/>
</dbReference>
<reference evidence="2 3" key="1">
    <citation type="submission" date="2020-08" db="EMBL/GenBank/DDBJ databases">
        <title>Genomic Encyclopedia of Type Strains, Phase IV (KMG-IV): sequencing the most valuable type-strain genomes for metagenomic binning, comparative biology and taxonomic classification.</title>
        <authorList>
            <person name="Goeker M."/>
        </authorList>
    </citation>
    <scope>NUCLEOTIDE SEQUENCE [LARGE SCALE GENOMIC DNA]</scope>
    <source>
        <strain evidence="2 3">DSM 44197</strain>
    </source>
</reference>
<accession>A0A7W3QMG2</accession>
<proteinExistence type="predicted"/>
<protein>
    <submittedName>
        <fullName evidence="2">Uncharacterized protein</fullName>
    </submittedName>
</protein>
<comment type="caution">
    <text evidence="2">The sequence shown here is derived from an EMBL/GenBank/DDBJ whole genome shotgun (WGS) entry which is preliminary data.</text>
</comment>
<keyword evidence="3" id="KW-1185">Reference proteome</keyword>
<sequence>MLERIAPDQLSWFAAWAAASAERADGPPLPADYDRTIAVLHPGAEPATSDLTAPFLGPSSAEGHPSDGQKTVLERILLTTTGPDAPACLASYDADPGSGTDPILTSTGPGPASPPDDVVSPDSLGGPPVDDLAERVSGHIAYLLVAGPLQDLVYTSWEARWDYEQPVTMLWPADRSWCLSSDPDLSYTVLGCDHALAARLLAEPVLRARQM</sequence>
<organism evidence="2 3">
    <name type="scientific">Actinomadura namibiensis</name>
    <dbReference type="NCBI Taxonomy" id="182080"/>
    <lineage>
        <taxon>Bacteria</taxon>
        <taxon>Bacillati</taxon>
        <taxon>Actinomycetota</taxon>
        <taxon>Actinomycetes</taxon>
        <taxon>Streptosporangiales</taxon>
        <taxon>Thermomonosporaceae</taxon>
        <taxon>Actinomadura</taxon>
    </lineage>
</organism>
<evidence type="ECO:0000313" key="2">
    <source>
        <dbReference type="EMBL" id="MBA8952544.1"/>
    </source>
</evidence>
<dbReference type="EMBL" id="JACJIA010000005">
    <property type="protein sequence ID" value="MBA8952544.1"/>
    <property type="molecule type" value="Genomic_DNA"/>
</dbReference>
<evidence type="ECO:0000313" key="3">
    <source>
        <dbReference type="Proteomes" id="UP000572680"/>
    </source>
</evidence>